<proteinExistence type="predicted"/>
<comment type="caution">
    <text evidence="1">The sequence shown here is derived from an EMBL/GenBank/DDBJ whole genome shotgun (WGS) entry which is preliminary data.</text>
</comment>
<evidence type="ECO:0000313" key="1">
    <source>
        <dbReference type="EMBL" id="CAI0379110.1"/>
    </source>
</evidence>
<dbReference type="Proteomes" id="UP001154282">
    <property type="component" value="Unassembled WGS sequence"/>
</dbReference>
<accession>A0AAV0H1D4</accession>
<reference evidence="1" key="1">
    <citation type="submission" date="2022-08" db="EMBL/GenBank/DDBJ databases">
        <authorList>
            <person name="Gutierrez-Valencia J."/>
        </authorList>
    </citation>
    <scope>NUCLEOTIDE SEQUENCE</scope>
</reference>
<organism evidence="1 2">
    <name type="scientific">Linum tenue</name>
    <dbReference type="NCBI Taxonomy" id="586396"/>
    <lineage>
        <taxon>Eukaryota</taxon>
        <taxon>Viridiplantae</taxon>
        <taxon>Streptophyta</taxon>
        <taxon>Embryophyta</taxon>
        <taxon>Tracheophyta</taxon>
        <taxon>Spermatophyta</taxon>
        <taxon>Magnoliopsida</taxon>
        <taxon>eudicotyledons</taxon>
        <taxon>Gunneridae</taxon>
        <taxon>Pentapetalae</taxon>
        <taxon>rosids</taxon>
        <taxon>fabids</taxon>
        <taxon>Malpighiales</taxon>
        <taxon>Linaceae</taxon>
        <taxon>Linum</taxon>
    </lineage>
</organism>
<evidence type="ECO:0000313" key="2">
    <source>
        <dbReference type="Proteomes" id="UP001154282"/>
    </source>
</evidence>
<keyword evidence="2" id="KW-1185">Reference proteome</keyword>
<dbReference type="EMBL" id="CAMGYJ010000002">
    <property type="protein sequence ID" value="CAI0379110.1"/>
    <property type="molecule type" value="Genomic_DNA"/>
</dbReference>
<gene>
    <name evidence="1" type="ORF">LITE_LOCUS2134</name>
</gene>
<sequence>MESRSTASSSVHW</sequence>
<name>A0AAV0H1D4_9ROSI</name>
<protein>
    <submittedName>
        <fullName evidence="1">Uncharacterized protein</fullName>
    </submittedName>
</protein>